<dbReference type="InterPro" id="IPR000157">
    <property type="entry name" value="TIR_dom"/>
</dbReference>
<name>A0A8J3IY19_9CHLR</name>
<dbReference type="Gene3D" id="3.40.50.10140">
    <property type="entry name" value="Toll/interleukin-1 receptor homology (TIR) domain"/>
    <property type="match status" value="1"/>
</dbReference>
<dbReference type="EMBL" id="BNJK01000002">
    <property type="protein sequence ID" value="GHO98877.1"/>
    <property type="molecule type" value="Genomic_DNA"/>
</dbReference>
<proteinExistence type="predicted"/>
<keyword evidence="2" id="KW-1133">Transmembrane helix</keyword>
<evidence type="ECO:0000313" key="5">
    <source>
        <dbReference type="Proteomes" id="UP000597444"/>
    </source>
</evidence>
<evidence type="ECO:0000259" key="3">
    <source>
        <dbReference type="PROSITE" id="PS50104"/>
    </source>
</evidence>
<reference evidence="4" key="1">
    <citation type="submission" date="2020-10" db="EMBL/GenBank/DDBJ databases">
        <title>Taxonomic study of unclassified bacteria belonging to the class Ktedonobacteria.</title>
        <authorList>
            <person name="Yabe S."/>
            <person name="Wang C.M."/>
            <person name="Zheng Y."/>
            <person name="Sakai Y."/>
            <person name="Cavaletti L."/>
            <person name="Monciardini P."/>
            <person name="Donadio S."/>
        </authorList>
    </citation>
    <scope>NUCLEOTIDE SEQUENCE</scope>
    <source>
        <strain evidence="4">ID150040</strain>
    </source>
</reference>
<keyword evidence="2" id="KW-0472">Membrane</keyword>
<feature type="compositionally biased region" description="Polar residues" evidence="1">
    <location>
        <begin position="76"/>
        <end position="89"/>
    </location>
</feature>
<dbReference type="InterPro" id="IPR035897">
    <property type="entry name" value="Toll_tir_struct_dom_sf"/>
</dbReference>
<dbReference type="RefSeq" id="WP_220209560.1">
    <property type="nucleotide sequence ID" value="NZ_BNJK01000002.1"/>
</dbReference>
<dbReference type="Proteomes" id="UP000597444">
    <property type="component" value="Unassembled WGS sequence"/>
</dbReference>
<evidence type="ECO:0000256" key="1">
    <source>
        <dbReference type="SAM" id="MobiDB-lite"/>
    </source>
</evidence>
<dbReference type="SUPFAM" id="SSF52200">
    <property type="entry name" value="Toll/Interleukin receptor TIR domain"/>
    <property type="match status" value="1"/>
</dbReference>
<dbReference type="AlphaFoldDB" id="A0A8J3IY19"/>
<comment type="caution">
    <text evidence="4">The sequence shown here is derived from an EMBL/GenBank/DDBJ whole genome shotgun (WGS) entry which is preliminary data.</text>
</comment>
<protein>
    <recommendedName>
        <fullName evidence="3">TIR domain-containing protein</fullName>
    </recommendedName>
</protein>
<dbReference type="GO" id="GO:0007165">
    <property type="term" value="P:signal transduction"/>
    <property type="evidence" value="ECO:0007669"/>
    <property type="project" value="InterPro"/>
</dbReference>
<sequence length="244" mass="27294">MPTRPSPRLSVTIVLAVLAGIFAALAGILGNLAISTIPAVITPYVRFAWPALGVVVLLGIGVSVWQVRREALASSPSSPARQKSTLPLPSSTTAQQQHSSSDYQSCVLSYATQDQAFAEKFYTDLQSKGVSCWFAPHDLKTGDKLRTQIYEAIQKNDKLLLILSEHAVKSDWVEREVELAFERERQPPETLVLFPIRLDDAVMQTNTAWAGDIRWIRFIGDFRQFQDDVAYQRSLQRLLRDLHA</sequence>
<feature type="domain" description="TIR" evidence="3">
    <location>
        <begin position="102"/>
        <end position="243"/>
    </location>
</feature>
<feature type="transmembrane region" description="Helical" evidence="2">
    <location>
        <begin position="47"/>
        <end position="67"/>
    </location>
</feature>
<accession>A0A8J3IY19</accession>
<dbReference type="Pfam" id="PF13676">
    <property type="entry name" value="TIR_2"/>
    <property type="match status" value="1"/>
</dbReference>
<organism evidence="4 5">
    <name type="scientific">Reticulibacter mediterranei</name>
    <dbReference type="NCBI Taxonomy" id="2778369"/>
    <lineage>
        <taxon>Bacteria</taxon>
        <taxon>Bacillati</taxon>
        <taxon>Chloroflexota</taxon>
        <taxon>Ktedonobacteria</taxon>
        <taxon>Ktedonobacterales</taxon>
        <taxon>Reticulibacteraceae</taxon>
        <taxon>Reticulibacter</taxon>
    </lineage>
</organism>
<gene>
    <name evidence="4" type="ORF">KSF_089250</name>
</gene>
<feature type="region of interest" description="Disordered" evidence="1">
    <location>
        <begin position="76"/>
        <end position="96"/>
    </location>
</feature>
<keyword evidence="2" id="KW-0812">Transmembrane</keyword>
<dbReference type="PROSITE" id="PS50104">
    <property type="entry name" value="TIR"/>
    <property type="match status" value="1"/>
</dbReference>
<evidence type="ECO:0000256" key="2">
    <source>
        <dbReference type="SAM" id="Phobius"/>
    </source>
</evidence>
<feature type="transmembrane region" description="Helical" evidence="2">
    <location>
        <begin position="12"/>
        <end position="41"/>
    </location>
</feature>
<evidence type="ECO:0000313" key="4">
    <source>
        <dbReference type="EMBL" id="GHO98877.1"/>
    </source>
</evidence>
<keyword evidence="5" id="KW-1185">Reference proteome</keyword>